<dbReference type="Proteomes" id="UP001140949">
    <property type="component" value="Unassembled WGS sequence"/>
</dbReference>
<protein>
    <submittedName>
        <fullName evidence="1">Photosystem II protein D2 (Plastid)</fullName>
    </submittedName>
</protein>
<dbReference type="AlphaFoldDB" id="A0AAX6DI76"/>
<keyword evidence="2" id="KW-1185">Reference proteome</keyword>
<gene>
    <name evidence="1" type="ORF">M6B38_245145</name>
</gene>
<evidence type="ECO:0000313" key="1">
    <source>
        <dbReference type="EMBL" id="KAJ6791502.1"/>
    </source>
</evidence>
<comment type="caution">
    <text evidence="1">The sequence shown here is derived from an EMBL/GenBank/DDBJ whole genome shotgun (WGS) entry which is preliminary data.</text>
</comment>
<proteinExistence type="predicted"/>
<name>A0AAX6DI76_IRIPA</name>
<organism evidence="1 2">
    <name type="scientific">Iris pallida</name>
    <name type="common">Sweet iris</name>
    <dbReference type="NCBI Taxonomy" id="29817"/>
    <lineage>
        <taxon>Eukaryota</taxon>
        <taxon>Viridiplantae</taxon>
        <taxon>Streptophyta</taxon>
        <taxon>Embryophyta</taxon>
        <taxon>Tracheophyta</taxon>
        <taxon>Spermatophyta</taxon>
        <taxon>Magnoliopsida</taxon>
        <taxon>Liliopsida</taxon>
        <taxon>Asparagales</taxon>
        <taxon>Iridaceae</taxon>
        <taxon>Iridoideae</taxon>
        <taxon>Irideae</taxon>
        <taxon>Iris</taxon>
    </lineage>
</organism>
<reference evidence="1" key="1">
    <citation type="journal article" date="2023" name="GigaByte">
        <title>Genome assembly of the bearded iris, Iris pallida Lam.</title>
        <authorList>
            <person name="Bruccoleri R.E."/>
            <person name="Oakeley E.J."/>
            <person name="Faust A.M.E."/>
            <person name="Altorfer M."/>
            <person name="Dessus-Babus S."/>
            <person name="Burckhardt D."/>
            <person name="Oertli M."/>
            <person name="Naumann U."/>
            <person name="Petersen F."/>
            <person name="Wong J."/>
        </authorList>
    </citation>
    <scope>NUCLEOTIDE SEQUENCE</scope>
    <source>
        <strain evidence="1">GSM-AAB239-AS_SAM_17_03QT</strain>
    </source>
</reference>
<accession>A0AAX6DI76</accession>
<evidence type="ECO:0000313" key="2">
    <source>
        <dbReference type="Proteomes" id="UP001140949"/>
    </source>
</evidence>
<reference evidence="1" key="2">
    <citation type="submission" date="2023-04" db="EMBL/GenBank/DDBJ databases">
        <authorList>
            <person name="Bruccoleri R.E."/>
            <person name="Oakeley E.J."/>
            <person name="Faust A.-M."/>
            <person name="Dessus-Babus S."/>
            <person name="Altorfer M."/>
            <person name="Burckhardt D."/>
            <person name="Oertli M."/>
            <person name="Naumann U."/>
            <person name="Petersen F."/>
            <person name="Wong J."/>
        </authorList>
    </citation>
    <scope>NUCLEOTIDE SEQUENCE</scope>
    <source>
        <strain evidence="1">GSM-AAB239-AS_SAM_17_03QT</strain>
        <tissue evidence="1">Leaf</tissue>
    </source>
</reference>
<dbReference type="EMBL" id="JANAVB010044419">
    <property type="protein sequence ID" value="KAJ6791502.1"/>
    <property type="molecule type" value="Genomic_DNA"/>
</dbReference>
<sequence>MMDSMSSCNHPYITNARKGLSFPVYNYLIFHLWAGKTEFSSFFCTVKRYTLEYKLEDNLGFKWLYSII</sequence>